<protein>
    <recommendedName>
        <fullName evidence="2">SWR1-complex protein 5</fullName>
    </recommendedName>
</protein>
<dbReference type="AlphaFoldDB" id="A0AA40BQG2"/>
<evidence type="ECO:0000313" key="5">
    <source>
        <dbReference type="EMBL" id="KAK0738522.1"/>
    </source>
</evidence>
<proteinExistence type="inferred from homology"/>
<comment type="caution">
    <text evidence="5">The sequence shown here is derived from an EMBL/GenBank/DDBJ whole genome shotgun (WGS) entry which is preliminary data.</text>
</comment>
<dbReference type="PANTHER" id="PTHR48407:SF1">
    <property type="entry name" value="CRANIOFACIAL DEVELOPMENT PROTEIN 1"/>
    <property type="match status" value="1"/>
</dbReference>
<dbReference type="EMBL" id="JAUKUD010000007">
    <property type="protein sequence ID" value="KAK0738522.1"/>
    <property type="molecule type" value="Genomic_DNA"/>
</dbReference>
<accession>A0AA40BQG2</accession>
<reference evidence="5" key="1">
    <citation type="submission" date="2023-06" db="EMBL/GenBank/DDBJ databases">
        <title>Genome-scale phylogeny and comparative genomics of the fungal order Sordariales.</title>
        <authorList>
            <consortium name="Lawrence Berkeley National Laboratory"/>
            <person name="Hensen N."/>
            <person name="Bonometti L."/>
            <person name="Westerberg I."/>
            <person name="Brannstrom I.O."/>
            <person name="Guillou S."/>
            <person name="Cros-Aarteil S."/>
            <person name="Calhoun S."/>
            <person name="Haridas S."/>
            <person name="Kuo A."/>
            <person name="Mondo S."/>
            <person name="Pangilinan J."/>
            <person name="Riley R."/>
            <person name="LaButti K."/>
            <person name="Andreopoulos B."/>
            <person name="Lipzen A."/>
            <person name="Chen C."/>
            <person name="Yanf M."/>
            <person name="Daum C."/>
            <person name="Ng V."/>
            <person name="Clum A."/>
            <person name="Steindorff A."/>
            <person name="Ohm R."/>
            <person name="Martin F."/>
            <person name="Silar P."/>
            <person name="Natvig D."/>
            <person name="Lalanne C."/>
            <person name="Gautier V."/>
            <person name="Ament-velasquez S.L."/>
            <person name="Kruys A."/>
            <person name="Hutchinson M.I."/>
            <person name="Powell A.J."/>
            <person name="Barry K."/>
            <person name="Miller A.N."/>
            <person name="Grigoriev I.V."/>
            <person name="Debuchy R."/>
            <person name="Gladieux P."/>
            <person name="Thoren M.H."/>
            <person name="Johannesson H."/>
        </authorList>
    </citation>
    <scope>NUCLEOTIDE SEQUENCE</scope>
    <source>
        <strain evidence="5">SMH3187-1</strain>
    </source>
</reference>
<dbReference type="PROSITE" id="PS51279">
    <property type="entry name" value="BCNT_C"/>
    <property type="match status" value="1"/>
</dbReference>
<feature type="compositionally biased region" description="Polar residues" evidence="3">
    <location>
        <begin position="170"/>
        <end position="179"/>
    </location>
</feature>
<evidence type="ECO:0000256" key="3">
    <source>
        <dbReference type="SAM" id="MobiDB-lite"/>
    </source>
</evidence>
<dbReference type="PANTHER" id="PTHR48407">
    <property type="entry name" value="CRANIOFACIAL DEVELOPMENT PROTEIN 1"/>
    <property type="match status" value="1"/>
</dbReference>
<dbReference type="InterPro" id="IPR027124">
    <property type="entry name" value="Swc5/CFDP1/2"/>
</dbReference>
<evidence type="ECO:0000256" key="2">
    <source>
        <dbReference type="ARBA" id="ARBA00019138"/>
    </source>
</evidence>
<feature type="compositionally biased region" description="Acidic residues" evidence="3">
    <location>
        <begin position="8"/>
        <end position="24"/>
    </location>
</feature>
<name>A0AA40BQG2_9PEZI</name>
<feature type="compositionally biased region" description="Basic and acidic residues" evidence="3">
    <location>
        <begin position="110"/>
        <end position="119"/>
    </location>
</feature>
<keyword evidence="6" id="KW-1185">Reference proteome</keyword>
<dbReference type="Proteomes" id="UP001172155">
    <property type="component" value="Unassembled WGS sequence"/>
</dbReference>
<feature type="domain" description="BCNT-C" evidence="4">
    <location>
        <begin position="254"/>
        <end position="334"/>
    </location>
</feature>
<gene>
    <name evidence="5" type="ORF">B0T18DRAFT_441225</name>
</gene>
<organism evidence="5 6">
    <name type="scientific">Schizothecium vesticola</name>
    <dbReference type="NCBI Taxonomy" id="314040"/>
    <lineage>
        <taxon>Eukaryota</taxon>
        <taxon>Fungi</taxon>
        <taxon>Dikarya</taxon>
        <taxon>Ascomycota</taxon>
        <taxon>Pezizomycotina</taxon>
        <taxon>Sordariomycetes</taxon>
        <taxon>Sordariomycetidae</taxon>
        <taxon>Sordariales</taxon>
        <taxon>Schizotheciaceae</taxon>
        <taxon>Schizothecium</taxon>
    </lineage>
</organism>
<evidence type="ECO:0000259" key="4">
    <source>
        <dbReference type="PROSITE" id="PS51279"/>
    </source>
</evidence>
<dbReference type="GO" id="GO:0000812">
    <property type="term" value="C:Swr1 complex"/>
    <property type="evidence" value="ECO:0007669"/>
    <property type="project" value="TreeGrafter"/>
</dbReference>
<comment type="similarity">
    <text evidence="1">Belongs to the SWC5 family.</text>
</comment>
<feature type="compositionally biased region" description="Polar residues" evidence="3">
    <location>
        <begin position="138"/>
        <end position="147"/>
    </location>
</feature>
<feature type="region of interest" description="Disordered" evidence="3">
    <location>
        <begin position="1"/>
        <end position="181"/>
    </location>
</feature>
<feature type="compositionally biased region" description="Low complexity" evidence="3">
    <location>
        <begin position="156"/>
        <end position="165"/>
    </location>
</feature>
<sequence length="334" mass="36465">MPPPNPAIEDEEDYASEEDSDFALDDAPANDSSPSDDDDDDDDETNTQSKPVSAGQKRLAPDPEAEDAGFENSGDEAIIEKGKKRRKKDKTADVALDADEGLLIRTRSMRAVEKSERRAATSNGPVTVDVDALWAQMVNGTSTAQTESQNAPPPASQESSSEQQPPKNPTTDTTDQQSELVRIKRTYNFAGKVHTEEKLVARDSAEAKLYLASLPTTGETADDGAEPKRMPRKAFRSAFEPILDPTATGRRTDLNLGVSVRLRARELAAGAKKLNTVEKSRMDWAGFVDREGIKDELELAGKSKNSFVTRQDFLARSEALREADARKARLGVKT</sequence>
<evidence type="ECO:0000313" key="6">
    <source>
        <dbReference type="Proteomes" id="UP001172155"/>
    </source>
</evidence>
<dbReference type="Pfam" id="PF07572">
    <property type="entry name" value="BCNT"/>
    <property type="match status" value="1"/>
</dbReference>
<feature type="compositionally biased region" description="Acidic residues" evidence="3">
    <location>
        <begin position="34"/>
        <end position="45"/>
    </location>
</feature>
<dbReference type="InterPro" id="IPR011421">
    <property type="entry name" value="BCNT-C"/>
</dbReference>
<evidence type="ECO:0000256" key="1">
    <source>
        <dbReference type="ARBA" id="ARBA00010465"/>
    </source>
</evidence>